<dbReference type="Proteomes" id="UP000054858">
    <property type="component" value="Unassembled WGS sequence"/>
</dbReference>
<feature type="domain" description="Aerobactin siderophore biosynthesis IucA/IucC-like C-terminal" evidence="3">
    <location>
        <begin position="403"/>
        <end position="563"/>
    </location>
</feature>
<evidence type="ECO:0000313" key="5">
    <source>
        <dbReference type="Proteomes" id="UP000054858"/>
    </source>
</evidence>
<dbReference type="PANTHER" id="PTHR34384:SF6">
    <property type="entry name" value="STAPHYLOFERRIN B SYNTHASE"/>
    <property type="match status" value="1"/>
</dbReference>
<dbReference type="EMBL" id="LNYP01000006">
    <property type="protein sequence ID" value="KTD43767.1"/>
    <property type="molecule type" value="Genomic_DNA"/>
</dbReference>
<dbReference type="RefSeq" id="WP_025384834.1">
    <property type="nucleotide sequence ID" value="NZ_LCUA01000018.1"/>
</dbReference>
<dbReference type="InterPro" id="IPR037455">
    <property type="entry name" value="LucA/IucC-like"/>
</dbReference>
<comment type="pathway">
    <text evidence="1">Siderophore biosynthesis.</text>
</comment>
<dbReference type="Pfam" id="PF06276">
    <property type="entry name" value="FhuF"/>
    <property type="match status" value="1"/>
</dbReference>
<dbReference type="AlphaFoldDB" id="A0A0W0XGP1"/>
<dbReference type="PATRIC" id="fig|29423.5.peg.330"/>
<accession>A0A0W0XGP1</accession>
<evidence type="ECO:0000259" key="3">
    <source>
        <dbReference type="Pfam" id="PF06276"/>
    </source>
</evidence>
<protein>
    <submittedName>
        <fullName evidence="4">Siderophore biosynthetic enzyme FrgA</fullName>
    </submittedName>
</protein>
<name>A0A0W0XGP1_9GAMM</name>
<organism evidence="4 5">
    <name type="scientific">Legionella oakridgensis</name>
    <dbReference type="NCBI Taxonomy" id="29423"/>
    <lineage>
        <taxon>Bacteria</taxon>
        <taxon>Pseudomonadati</taxon>
        <taxon>Pseudomonadota</taxon>
        <taxon>Gammaproteobacteria</taxon>
        <taxon>Legionellales</taxon>
        <taxon>Legionellaceae</taxon>
        <taxon>Legionella</taxon>
    </lineage>
</organism>
<dbReference type="GO" id="GO:0016881">
    <property type="term" value="F:acid-amino acid ligase activity"/>
    <property type="evidence" value="ECO:0007669"/>
    <property type="project" value="UniProtKB-ARBA"/>
</dbReference>
<dbReference type="Pfam" id="PF04183">
    <property type="entry name" value="IucA_IucC"/>
    <property type="match status" value="1"/>
</dbReference>
<evidence type="ECO:0000256" key="1">
    <source>
        <dbReference type="ARBA" id="ARBA00004924"/>
    </source>
</evidence>
<feature type="domain" description="Aerobactin siderophore biosynthesis IucA/IucC N-terminal" evidence="2">
    <location>
        <begin position="141"/>
        <end position="378"/>
    </location>
</feature>
<proteinExistence type="predicted"/>
<dbReference type="GO" id="GO:0019290">
    <property type="term" value="P:siderophore biosynthetic process"/>
    <property type="evidence" value="ECO:0007669"/>
    <property type="project" value="InterPro"/>
</dbReference>
<dbReference type="Gene3D" id="1.10.510.40">
    <property type="match status" value="1"/>
</dbReference>
<comment type="caution">
    <text evidence="4">The sequence shown here is derived from an EMBL/GenBank/DDBJ whole genome shotgun (WGS) entry which is preliminary data.</text>
</comment>
<evidence type="ECO:0000259" key="2">
    <source>
        <dbReference type="Pfam" id="PF04183"/>
    </source>
</evidence>
<gene>
    <name evidence="4" type="ORF">Loak_0317</name>
</gene>
<sequence>MALAYGNFHYLSQQLRFLLFEIGIGMTESAMNHFITLAHRQCLQRLQHAAIMEGLIDREITSHHVHDFLDLLKIDLKKSNPASAFNRWQDLRNELDETIVNQALALAYRQHWQQTLRLHAKKYPSLWSWLCAQHDPSDITQFLEQWGCIGHPYHPNFRAKIGFNRCEVMQYSPEFNALVRIHWAAIHRTITHTSVNKENYRQLLSYHFPDEYQRWAQALHFKRLNPDNYYPLLLHPWQWRNKQHTLGASLQDDKQLILVPHHQNTMPTMSLRTMMSLSNRGPHIKLAVDVHTTSSFRTVSPASIDNGPTVSSWVNHILAQHQYYEERLFLAHDLAGINITHPAIPLHEKRQLAMLIRENPLNALKDSQQLVPLAALFAPSPVSQTPLLLEIIETSQINPEECFAAYCAIVLKGQLHLLVHYGIALEAHQQNTLVIFENNQPKGLVIRDLGGIKICTHPLYSKVIKPELHPDSTITCTRLDELSNKFIHGNLQSNLGYWIKCLHAHYGLSSHSLWHQVYQTLQQQFDVLKTKTDQHLHQWHQHQLLSMPWQQKSLLTMRLNREQTIDVYTAIANPLSACS</sequence>
<evidence type="ECO:0000313" key="4">
    <source>
        <dbReference type="EMBL" id="KTD43767.1"/>
    </source>
</evidence>
<dbReference type="PANTHER" id="PTHR34384">
    <property type="entry name" value="L-2,3-DIAMINOPROPANOATE--CITRATE LIGASE"/>
    <property type="match status" value="1"/>
</dbReference>
<dbReference type="InterPro" id="IPR022770">
    <property type="entry name" value="IucA/IucC-like_C"/>
</dbReference>
<reference evidence="4 5" key="1">
    <citation type="submission" date="2015-11" db="EMBL/GenBank/DDBJ databases">
        <title>Genomic analysis of 38 Legionella species identifies large and diverse effector repertoires.</title>
        <authorList>
            <person name="Burstein D."/>
            <person name="Amaro F."/>
            <person name="Zusman T."/>
            <person name="Lifshitz Z."/>
            <person name="Cohen O."/>
            <person name="Gilbert J.A."/>
            <person name="Pupko T."/>
            <person name="Shuman H.A."/>
            <person name="Segal G."/>
        </authorList>
    </citation>
    <scope>NUCLEOTIDE SEQUENCE [LARGE SCALE GENOMIC DNA]</scope>
    <source>
        <strain evidence="4 5">Oak Ridge-10</strain>
    </source>
</reference>
<dbReference type="InterPro" id="IPR007310">
    <property type="entry name" value="Aerobactin_biosyn_IucA/IucC_N"/>
</dbReference>